<organism evidence="2 3">
    <name type="scientific">Pinctada imbricata</name>
    <name type="common">Atlantic pearl-oyster</name>
    <name type="synonym">Pinctada martensii</name>
    <dbReference type="NCBI Taxonomy" id="66713"/>
    <lineage>
        <taxon>Eukaryota</taxon>
        <taxon>Metazoa</taxon>
        <taxon>Spiralia</taxon>
        <taxon>Lophotrochozoa</taxon>
        <taxon>Mollusca</taxon>
        <taxon>Bivalvia</taxon>
        <taxon>Autobranchia</taxon>
        <taxon>Pteriomorphia</taxon>
        <taxon>Pterioida</taxon>
        <taxon>Pterioidea</taxon>
        <taxon>Pteriidae</taxon>
        <taxon>Pinctada</taxon>
    </lineage>
</organism>
<name>A0AA89BZ16_PINIB</name>
<evidence type="ECO:0000313" key="2">
    <source>
        <dbReference type="EMBL" id="KAK3099710.1"/>
    </source>
</evidence>
<dbReference type="EMBL" id="VSWD01000006">
    <property type="protein sequence ID" value="KAK3099710.1"/>
    <property type="molecule type" value="Genomic_DNA"/>
</dbReference>
<dbReference type="Proteomes" id="UP001186944">
    <property type="component" value="Unassembled WGS sequence"/>
</dbReference>
<accession>A0AA89BZ16</accession>
<feature type="domain" description="Right handed beta helix" evidence="1">
    <location>
        <begin position="390"/>
        <end position="526"/>
    </location>
</feature>
<dbReference type="InterPro" id="IPR012334">
    <property type="entry name" value="Pectin_lyas_fold"/>
</dbReference>
<dbReference type="InterPro" id="IPR039448">
    <property type="entry name" value="Beta_helix"/>
</dbReference>
<dbReference type="SUPFAM" id="SSF51126">
    <property type="entry name" value="Pectin lyase-like"/>
    <property type="match status" value="1"/>
</dbReference>
<protein>
    <recommendedName>
        <fullName evidence="1">Right handed beta helix domain-containing protein</fullName>
    </recommendedName>
</protein>
<dbReference type="SMART" id="SM00710">
    <property type="entry name" value="PbH1"/>
    <property type="match status" value="8"/>
</dbReference>
<gene>
    <name evidence="2" type="ORF">FSP39_008396</name>
</gene>
<evidence type="ECO:0000313" key="3">
    <source>
        <dbReference type="Proteomes" id="UP001186944"/>
    </source>
</evidence>
<dbReference type="InterPro" id="IPR011050">
    <property type="entry name" value="Pectin_lyase_fold/virulence"/>
</dbReference>
<evidence type="ECO:0000259" key="1">
    <source>
        <dbReference type="Pfam" id="PF13229"/>
    </source>
</evidence>
<dbReference type="AlphaFoldDB" id="A0AA89BZ16"/>
<dbReference type="InterPro" id="IPR006626">
    <property type="entry name" value="PbH1"/>
</dbReference>
<dbReference type="PANTHER" id="PTHR36453:SF1">
    <property type="entry name" value="RIGHT HANDED BETA HELIX DOMAIN-CONTAINING PROTEIN"/>
    <property type="match status" value="1"/>
</dbReference>
<dbReference type="Pfam" id="PF13229">
    <property type="entry name" value="Beta_helix"/>
    <property type="match status" value="1"/>
</dbReference>
<keyword evidence="3" id="KW-1185">Reference proteome</keyword>
<sequence>MALSYPNATPESNISVQYLHVHFVLQLVDIVINLLQGYHSLTSTLTIPPTSGRKVKIQAYQNRQVHVTGGKQIPSNKFHRVTDSRILHRLSSNAQQKVVQVKLSDVGITNLGVMKTIGGYHTRHAPLEVFYNGEPLRLAQYPNKEYLNVLSMPDGHNGKRFTTNTDRLQHWTSESDIWAYGFWYWSWSDTSIKIQSVDPKSKTITLNEKPHYGFRKGHYDPNNITAVGYANQGGYFRVINALCELDQPGEYYVDRTSGILYMWPPTGDQHVHGSDVIYASIIDTCIRADRHIESVTIQGFTLESCRLFGLQIKSGSNITVQSMEIKNTGTYNFHCISCTYSTITKSYFHDGDGGININGRGDRDKLIPSHNVISDNRIWRFSRVAAVGYHGIFVSGVAGHVHHNHIYFGQYTAIWWNGNDHLIEYNHVHHNCMNATDCGGMHTGRDWTMRGNVIRKNYVHHMLRLLPGADVRGIMLDDQYSSVTIENNVFFDNEVHVNIGGGRDNIVRENIFYNATKSSMQVDSRGIKGTNDVPLFSKLHAVPYKSSLWASRYPKLAHAANSSFKYPVGNQIYDNIFMDTTKIPINWGSKQRSDWFNVTENSHAIGTQDFLDAANYDFQPTCFLAQTAKSMHFPTPIPISQVGPRYQIGPTYLGMHPMKFQTRKSRTHACTTHAPSTVTPRSPFLSDGSVSKWSQSTSSAEYNLPKQGCWLRFENCPNNSSLEGGSLNHGFHRDVDGEKSHGTGTSESACLERVKYYISLCGAKSAFTVVYGPTGAMTLGGEGCFMADYGCPKHEQSHTNHGRMFRDGYAERTHNASFIENNCLSRAHAQYVYCGSDPNYPVTSIFRPTGHSITIGGGCWIKLDKCPKHPSASHFFYDNWGASNYKSDIYESVCFDRAKSNWQYCGSDHGSHVTAIFRPSGKQHTFP</sequence>
<proteinExistence type="predicted"/>
<dbReference type="Gene3D" id="2.160.20.10">
    <property type="entry name" value="Single-stranded right-handed beta-helix, Pectin lyase-like"/>
    <property type="match status" value="1"/>
</dbReference>
<dbReference type="PANTHER" id="PTHR36453">
    <property type="entry name" value="SECRETED PROTEIN-RELATED"/>
    <property type="match status" value="1"/>
</dbReference>
<reference evidence="2" key="1">
    <citation type="submission" date="2019-08" db="EMBL/GenBank/DDBJ databases">
        <title>The improved chromosome-level genome for the pearl oyster Pinctada fucata martensii using PacBio sequencing and Hi-C.</title>
        <authorList>
            <person name="Zheng Z."/>
        </authorList>
    </citation>
    <scope>NUCLEOTIDE SEQUENCE</scope>
    <source>
        <strain evidence="2">ZZ-2019</strain>
        <tissue evidence="2">Adductor muscle</tissue>
    </source>
</reference>
<comment type="caution">
    <text evidence="2">The sequence shown here is derived from an EMBL/GenBank/DDBJ whole genome shotgun (WGS) entry which is preliminary data.</text>
</comment>